<keyword evidence="1 5" id="KW-0328">Glycosyltransferase</keyword>
<protein>
    <submittedName>
        <fullName evidence="5">Glycosyltransferase family 4 protein</fullName>
        <ecNumber evidence="5">2.4.-.-</ecNumber>
    </submittedName>
</protein>
<dbReference type="EMBL" id="JBHULU010000021">
    <property type="protein sequence ID" value="MFD2515533.1"/>
    <property type="molecule type" value="Genomic_DNA"/>
</dbReference>
<sequence>MNIGMILDSTFPPDPRVENEALSLIRNGHSVYLYCLDYTHSLPEYEVINRIHVHRQRLPKHLYSFSALAYTIPYYHASLKKSIAKFVTDNGIQALHIHDIQVARSVISVAKKMNLPTVLDLHENRPEIMKHYAHVKSFLGRLLIYPSLWKKYEYKYIKKATKVIVVTEDAKEYYLERIAVDPDKIYVVPNTVRKEFYTNYEVQEDIIQKYKDTFNILYLGDTGLRRGIVTAIKSLKYLIDKIPNVKLVIVGKSITDPLLKELITELGYEKYVDLTGWKNFELFPSYILASHIGVCPIHKNIHHETTYANKLFQYLAFGKPIVVSDCKAQANLVTKYNCGLIFKDQDEEDFAAKVLELYEDKSLYQNQSANGKKAIEESLNWDVVSNNLIKLYEEI</sequence>
<keyword evidence="6" id="KW-1185">Reference proteome</keyword>
<dbReference type="Gene3D" id="3.40.50.2000">
    <property type="entry name" value="Glycogen Phosphorylase B"/>
    <property type="match status" value="2"/>
</dbReference>
<evidence type="ECO:0000313" key="6">
    <source>
        <dbReference type="Proteomes" id="UP001597544"/>
    </source>
</evidence>
<gene>
    <name evidence="5" type="ORF">ACFSRY_16795</name>
</gene>
<feature type="domain" description="Glycosyl transferase family 1" evidence="3">
    <location>
        <begin position="204"/>
        <end position="373"/>
    </location>
</feature>
<dbReference type="Proteomes" id="UP001597544">
    <property type="component" value="Unassembled WGS sequence"/>
</dbReference>
<dbReference type="EC" id="2.4.-.-" evidence="5"/>
<evidence type="ECO:0000259" key="4">
    <source>
        <dbReference type="Pfam" id="PF13439"/>
    </source>
</evidence>
<accession>A0ABW5IQ17</accession>
<evidence type="ECO:0000313" key="5">
    <source>
        <dbReference type="EMBL" id="MFD2515533.1"/>
    </source>
</evidence>
<evidence type="ECO:0000259" key="3">
    <source>
        <dbReference type="Pfam" id="PF00534"/>
    </source>
</evidence>
<dbReference type="InterPro" id="IPR001296">
    <property type="entry name" value="Glyco_trans_1"/>
</dbReference>
<dbReference type="InterPro" id="IPR028098">
    <property type="entry name" value="Glyco_trans_4-like_N"/>
</dbReference>
<keyword evidence="2 5" id="KW-0808">Transferase</keyword>
<dbReference type="CDD" id="cd03801">
    <property type="entry name" value="GT4_PimA-like"/>
    <property type="match status" value="1"/>
</dbReference>
<reference evidence="6" key="1">
    <citation type="journal article" date="2019" name="Int. J. Syst. Evol. Microbiol.">
        <title>The Global Catalogue of Microorganisms (GCM) 10K type strain sequencing project: providing services to taxonomists for standard genome sequencing and annotation.</title>
        <authorList>
            <consortium name="The Broad Institute Genomics Platform"/>
            <consortium name="The Broad Institute Genome Sequencing Center for Infectious Disease"/>
            <person name="Wu L."/>
            <person name="Ma J."/>
        </authorList>
    </citation>
    <scope>NUCLEOTIDE SEQUENCE [LARGE SCALE GENOMIC DNA]</scope>
    <source>
        <strain evidence="6">KCTC 42498</strain>
    </source>
</reference>
<proteinExistence type="predicted"/>
<comment type="caution">
    <text evidence="5">The sequence shown here is derived from an EMBL/GenBank/DDBJ whole genome shotgun (WGS) entry which is preliminary data.</text>
</comment>
<dbReference type="PANTHER" id="PTHR12526:SF629">
    <property type="entry name" value="TEICHURONIC ACID BIOSYNTHESIS GLYCOSYLTRANSFERASE TUAH-RELATED"/>
    <property type="match status" value="1"/>
</dbReference>
<dbReference type="Pfam" id="PF00534">
    <property type="entry name" value="Glycos_transf_1"/>
    <property type="match status" value="1"/>
</dbReference>
<name>A0ABW5IQ17_9BACT</name>
<evidence type="ECO:0000256" key="2">
    <source>
        <dbReference type="ARBA" id="ARBA00022679"/>
    </source>
</evidence>
<dbReference type="GO" id="GO:0016757">
    <property type="term" value="F:glycosyltransferase activity"/>
    <property type="evidence" value="ECO:0007669"/>
    <property type="project" value="UniProtKB-KW"/>
</dbReference>
<dbReference type="Pfam" id="PF13439">
    <property type="entry name" value="Glyco_transf_4"/>
    <property type="match status" value="1"/>
</dbReference>
<dbReference type="SUPFAM" id="SSF53756">
    <property type="entry name" value="UDP-Glycosyltransferase/glycogen phosphorylase"/>
    <property type="match status" value="1"/>
</dbReference>
<dbReference type="PANTHER" id="PTHR12526">
    <property type="entry name" value="GLYCOSYLTRANSFERASE"/>
    <property type="match status" value="1"/>
</dbReference>
<dbReference type="RefSeq" id="WP_377510453.1">
    <property type="nucleotide sequence ID" value="NZ_JBHULU010000021.1"/>
</dbReference>
<evidence type="ECO:0000256" key="1">
    <source>
        <dbReference type="ARBA" id="ARBA00022676"/>
    </source>
</evidence>
<organism evidence="5 6">
    <name type="scientific">Pontibacter locisalis</name>
    <dbReference type="NCBI Taxonomy" id="1719035"/>
    <lineage>
        <taxon>Bacteria</taxon>
        <taxon>Pseudomonadati</taxon>
        <taxon>Bacteroidota</taxon>
        <taxon>Cytophagia</taxon>
        <taxon>Cytophagales</taxon>
        <taxon>Hymenobacteraceae</taxon>
        <taxon>Pontibacter</taxon>
    </lineage>
</organism>
<feature type="domain" description="Glycosyltransferase subfamily 4-like N-terminal" evidence="4">
    <location>
        <begin position="18"/>
        <end position="193"/>
    </location>
</feature>